<evidence type="ECO:0000313" key="3">
    <source>
        <dbReference type="MGI" id="MGI:1924832"/>
    </source>
</evidence>
<evidence type="ECO:0007829" key="5">
    <source>
        <dbReference type="ProteomicsDB" id="D6RHB6"/>
    </source>
</evidence>
<dbReference type="ProteomicsDB" id="316773"/>
<dbReference type="VEuPathDB" id="HostDB:ENSMUSG00000035596"/>
<keyword evidence="5" id="KW-1267">Proteomics identification</keyword>
<dbReference type="GeneTree" id="ENSGT01030000234564"/>
<dbReference type="AGR" id="MGI:1924832"/>
<keyword evidence="4" id="KW-1185">Reference proteome</keyword>
<dbReference type="SMR" id="D6RHB6"/>
<keyword evidence="1" id="KW-0472">Membrane</keyword>
<name>D6RHB6_MOUSE</name>
<protein>
    <submittedName>
        <fullName evidence="2">Membrane bound O-acyltransferase domain containing 7</fullName>
    </submittedName>
</protein>
<dbReference type="AlphaFoldDB" id="D6RHB6"/>
<dbReference type="Antibodypedia" id="32830">
    <property type="antibodies" value="116 antibodies from 20 providers"/>
</dbReference>
<dbReference type="Ensembl" id="ENSMUST00000127106.8">
    <property type="protein sequence ID" value="ENSMUSP00000116446.2"/>
    <property type="gene ID" value="ENSMUSG00000035596.15"/>
</dbReference>
<proteinExistence type="evidence at protein level"/>
<reference evidence="2" key="4">
    <citation type="submission" date="2025-09" db="UniProtKB">
        <authorList>
            <consortium name="Ensembl"/>
        </authorList>
    </citation>
    <scope>IDENTIFICATION</scope>
    <source>
        <strain evidence="2">C57BL/6J</strain>
    </source>
</reference>
<reference evidence="2 4" key="2">
    <citation type="journal article" date="2011" name="PLoS Biol.">
        <title>Modernizing reference genome assemblies.</title>
        <authorList>
            <person name="Church D.M."/>
            <person name="Schneider V.A."/>
            <person name="Graves T."/>
            <person name="Auger K."/>
            <person name="Cunningham F."/>
            <person name="Bouk N."/>
            <person name="Chen H.C."/>
            <person name="Agarwala R."/>
            <person name="McLaren W.M."/>
            <person name="Ritchie G.R."/>
            <person name="Albracht D."/>
            <person name="Kremitzki M."/>
            <person name="Rock S."/>
            <person name="Kotkiewicz H."/>
            <person name="Kremitzki C."/>
            <person name="Wollam A."/>
            <person name="Trani L."/>
            <person name="Fulton L."/>
            <person name="Fulton R."/>
            <person name="Matthews L."/>
            <person name="Whitehead S."/>
            <person name="Chow W."/>
            <person name="Torrance J."/>
            <person name="Dunn M."/>
            <person name="Harden G."/>
            <person name="Threadgold G."/>
            <person name="Wood J."/>
            <person name="Collins J."/>
            <person name="Heath P."/>
            <person name="Griffiths G."/>
            <person name="Pelan S."/>
            <person name="Grafham D."/>
            <person name="Eichler E.E."/>
            <person name="Weinstock G."/>
            <person name="Mardis E.R."/>
            <person name="Wilson R.K."/>
            <person name="Howe K."/>
            <person name="Flicek P."/>
            <person name="Hubbard T."/>
        </authorList>
    </citation>
    <scope>NUCLEOTIDE SEQUENCE [LARGE SCALE GENOMIC DNA]</scope>
    <source>
        <strain evidence="2 4">C57BL/6J</strain>
    </source>
</reference>
<sequence>MTPEEWTYLMVLLISIPVGFLFKKAGPGLKRWGAAAVGLGLTLFTCGPHSLHSLITILGTWALIQAQPCW</sequence>
<evidence type="ECO:0000313" key="2">
    <source>
        <dbReference type="Ensembl" id="ENSMUSP00000116446.2"/>
    </source>
</evidence>
<dbReference type="Proteomes" id="UP000000589">
    <property type="component" value="Chromosome 7"/>
</dbReference>
<evidence type="ECO:0000256" key="1">
    <source>
        <dbReference type="SAM" id="Phobius"/>
    </source>
</evidence>
<keyword evidence="1" id="KW-1133">Transmembrane helix</keyword>
<dbReference type="ExpressionAtlas" id="D6RHB6">
    <property type="expression patterns" value="baseline and differential"/>
</dbReference>
<reference evidence="2" key="3">
    <citation type="submission" date="2025-08" db="UniProtKB">
        <authorList>
            <consortium name="Ensembl"/>
        </authorList>
    </citation>
    <scope>IDENTIFICATION</scope>
    <source>
        <strain evidence="2">C57BL/6J</strain>
    </source>
</reference>
<evidence type="ECO:0000313" key="4">
    <source>
        <dbReference type="Proteomes" id="UP000000589"/>
    </source>
</evidence>
<dbReference type="Bgee" id="ENSMUSG00000035596">
    <property type="expression patterns" value="Expressed in granulocyte and 253 other cell types or tissues"/>
</dbReference>
<keyword evidence="1" id="KW-0812">Transmembrane</keyword>
<feature type="transmembrane region" description="Helical" evidence="1">
    <location>
        <begin position="6"/>
        <end position="22"/>
    </location>
</feature>
<gene>
    <name evidence="2 3" type="primary">Mboat7</name>
</gene>
<dbReference type="MGI" id="MGI:1924832">
    <property type="gene designation" value="Mboat7"/>
</dbReference>
<reference evidence="2 4" key="1">
    <citation type="journal article" date="2009" name="PLoS Biol.">
        <title>Lineage-specific biology revealed by a finished genome assembly of the mouse.</title>
        <authorList>
            <consortium name="Mouse Genome Sequencing Consortium"/>
            <person name="Church D.M."/>
            <person name="Goodstadt L."/>
            <person name="Hillier L.W."/>
            <person name="Zody M.C."/>
            <person name="Goldstein S."/>
            <person name="She X."/>
            <person name="Bult C.J."/>
            <person name="Agarwala R."/>
            <person name="Cherry J.L."/>
            <person name="DiCuccio M."/>
            <person name="Hlavina W."/>
            <person name="Kapustin Y."/>
            <person name="Meric P."/>
            <person name="Maglott D."/>
            <person name="Birtle Z."/>
            <person name="Marques A.C."/>
            <person name="Graves T."/>
            <person name="Zhou S."/>
            <person name="Teague B."/>
            <person name="Potamousis K."/>
            <person name="Churas C."/>
            <person name="Place M."/>
            <person name="Herschleb J."/>
            <person name="Runnheim R."/>
            <person name="Forrest D."/>
            <person name="Amos-Landgraf J."/>
            <person name="Schwartz D.C."/>
            <person name="Cheng Z."/>
            <person name="Lindblad-Toh K."/>
            <person name="Eichler E.E."/>
            <person name="Ponting C.P."/>
        </authorList>
    </citation>
    <scope>NUCLEOTIDE SEQUENCE [LARGE SCALE GENOMIC DNA]</scope>
    <source>
        <strain evidence="2 4">C57BL/6J</strain>
    </source>
</reference>
<organism evidence="2 4">
    <name type="scientific">Mus musculus</name>
    <name type="common">Mouse</name>
    <dbReference type="NCBI Taxonomy" id="10090"/>
    <lineage>
        <taxon>Eukaryota</taxon>
        <taxon>Metazoa</taxon>
        <taxon>Chordata</taxon>
        <taxon>Craniata</taxon>
        <taxon>Vertebrata</taxon>
        <taxon>Euteleostomi</taxon>
        <taxon>Mammalia</taxon>
        <taxon>Eutheria</taxon>
        <taxon>Euarchontoglires</taxon>
        <taxon>Glires</taxon>
        <taxon>Rodentia</taxon>
        <taxon>Myomorpha</taxon>
        <taxon>Muroidea</taxon>
        <taxon>Muridae</taxon>
        <taxon>Murinae</taxon>
        <taxon>Mus</taxon>
        <taxon>Mus</taxon>
    </lineage>
</organism>
<dbReference type="HOGENOM" id="CLU_2757103_0_0_1"/>
<accession>D6RHB6</accession>